<protein>
    <submittedName>
        <fullName evidence="2">Uncharacterized protein</fullName>
    </submittedName>
</protein>
<feature type="transmembrane region" description="Helical" evidence="1">
    <location>
        <begin position="85"/>
        <end position="105"/>
    </location>
</feature>
<evidence type="ECO:0000313" key="3">
    <source>
        <dbReference type="Proteomes" id="UP000023152"/>
    </source>
</evidence>
<organism evidence="2 3">
    <name type="scientific">Reticulomyxa filosa</name>
    <dbReference type="NCBI Taxonomy" id="46433"/>
    <lineage>
        <taxon>Eukaryota</taxon>
        <taxon>Sar</taxon>
        <taxon>Rhizaria</taxon>
        <taxon>Retaria</taxon>
        <taxon>Foraminifera</taxon>
        <taxon>Monothalamids</taxon>
        <taxon>Reticulomyxidae</taxon>
        <taxon>Reticulomyxa</taxon>
    </lineage>
</organism>
<gene>
    <name evidence="2" type="ORF">RFI_34841</name>
</gene>
<accession>X6LN49</accession>
<sequence length="129" mass="15306">YRVYFFNIVSIDEICKIVETIEESSKFVLRTDSISIVGFVTIEWMQFYLELKDFEKKLKDYNGCDNTNNIGLQVNENDYYSLRLYLTRFLLFILSSCIIIALVNTRKTAIELNERMTNPLLYLLNQFNL</sequence>
<dbReference type="Proteomes" id="UP000023152">
    <property type="component" value="Unassembled WGS sequence"/>
</dbReference>
<keyword evidence="1" id="KW-1133">Transmembrane helix</keyword>
<keyword evidence="1" id="KW-0812">Transmembrane</keyword>
<dbReference type="AlphaFoldDB" id="X6LN49"/>
<evidence type="ECO:0000313" key="2">
    <source>
        <dbReference type="EMBL" id="ETO02577.1"/>
    </source>
</evidence>
<evidence type="ECO:0000256" key="1">
    <source>
        <dbReference type="SAM" id="Phobius"/>
    </source>
</evidence>
<name>X6LN49_RETFI</name>
<dbReference type="EMBL" id="ASPP01035432">
    <property type="protein sequence ID" value="ETO02577.1"/>
    <property type="molecule type" value="Genomic_DNA"/>
</dbReference>
<keyword evidence="1" id="KW-0472">Membrane</keyword>
<feature type="non-terminal residue" evidence="2">
    <location>
        <position position="1"/>
    </location>
</feature>
<proteinExistence type="predicted"/>
<reference evidence="2 3" key="1">
    <citation type="journal article" date="2013" name="Curr. Biol.">
        <title>The Genome of the Foraminiferan Reticulomyxa filosa.</title>
        <authorList>
            <person name="Glockner G."/>
            <person name="Hulsmann N."/>
            <person name="Schleicher M."/>
            <person name="Noegel A.A."/>
            <person name="Eichinger L."/>
            <person name="Gallinger C."/>
            <person name="Pawlowski J."/>
            <person name="Sierra R."/>
            <person name="Euteneuer U."/>
            <person name="Pillet L."/>
            <person name="Moustafa A."/>
            <person name="Platzer M."/>
            <person name="Groth M."/>
            <person name="Szafranski K."/>
            <person name="Schliwa M."/>
        </authorList>
    </citation>
    <scope>NUCLEOTIDE SEQUENCE [LARGE SCALE GENOMIC DNA]</scope>
</reference>
<comment type="caution">
    <text evidence="2">The sequence shown here is derived from an EMBL/GenBank/DDBJ whole genome shotgun (WGS) entry which is preliminary data.</text>
</comment>
<keyword evidence="3" id="KW-1185">Reference proteome</keyword>